<feature type="non-terminal residue" evidence="2">
    <location>
        <position position="67"/>
    </location>
</feature>
<feature type="transmembrane region" description="Helical" evidence="1">
    <location>
        <begin position="46"/>
        <end position="64"/>
    </location>
</feature>
<feature type="transmembrane region" description="Helical" evidence="1">
    <location>
        <begin position="12"/>
        <end position="40"/>
    </location>
</feature>
<protein>
    <submittedName>
        <fullName evidence="2">Uncharacterized protein</fullName>
    </submittedName>
</protein>
<dbReference type="EMBL" id="BTRK01000002">
    <property type="protein sequence ID" value="GMR39009.1"/>
    <property type="molecule type" value="Genomic_DNA"/>
</dbReference>
<accession>A0AAN4ZFK0</accession>
<evidence type="ECO:0000256" key="1">
    <source>
        <dbReference type="SAM" id="Phobius"/>
    </source>
</evidence>
<keyword evidence="3" id="KW-1185">Reference proteome</keyword>
<reference evidence="3" key="1">
    <citation type="submission" date="2022-10" db="EMBL/GenBank/DDBJ databases">
        <title>Genome assembly of Pristionchus species.</title>
        <authorList>
            <person name="Yoshida K."/>
            <person name="Sommer R.J."/>
        </authorList>
    </citation>
    <scope>NUCLEOTIDE SEQUENCE [LARGE SCALE GENOMIC DNA]</scope>
    <source>
        <strain evidence="3">RS5460</strain>
    </source>
</reference>
<dbReference type="AlphaFoldDB" id="A0AAN4ZFK0"/>
<evidence type="ECO:0000313" key="2">
    <source>
        <dbReference type="EMBL" id="GMR39009.1"/>
    </source>
</evidence>
<name>A0AAN4ZFK0_9BILA</name>
<organism evidence="2 3">
    <name type="scientific">Pristionchus mayeri</name>
    <dbReference type="NCBI Taxonomy" id="1317129"/>
    <lineage>
        <taxon>Eukaryota</taxon>
        <taxon>Metazoa</taxon>
        <taxon>Ecdysozoa</taxon>
        <taxon>Nematoda</taxon>
        <taxon>Chromadorea</taxon>
        <taxon>Rhabditida</taxon>
        <taxon>Rhabditina</taxon>
        <taxon>Diplogasteromorpha</taxon>
        <taxon>Diplogasteroidea</taxon>
        <taxon>Neodiplogasteridae</taxon>
        <taxon>Pristionchus</taxon>
    </lineage>
</organism>
<keyword evidence="1" id="KW-0472">Membrane</keyword>
<comment type="caution">
    <text evidence="2">The sequence shown here is derived from an EMBL/GenBank/DDBJ whole genome shotgun (WGS) entry which is preliminary data.</text>
</comment>
<gene>
    <name evidence="2" type="ORF">PMAYCL1PPCAC_09204</name>
</gene>
<sequence>MNILRIGNHPRLLPFLLSSAVLAKLATISSIVLAGTFALGQSCQQGVAFLIMILCFCDLTIVCFKII</sequence>
<dbReference type="Proteomes" id="UP001328107">
    <property type="component" value="Unassembled WGS sequence"/>
</dbReference>
<evidence type="ECO:0000313" key="3">
    <source>
        <dbReference type="Proteomes" id="UP001328107"/>
    </source>
</evidence>
<keyword evidence="1" id="KW-0812">Transmembrane</keyword>
<keyword evidence="1" id="KW-1133">Transmembrane helix</keyword>
<proteinExistence type="predicted"/>